<keyword evidence="2" id="KW-0229">DNA integration</keyword>
<dbReference type="Proteomes" id="UP000243468">
    <property type="component" value="Unassembled WGS sequence"/>
</dbReference>
<name>A0A1G6JTY0_9GAMM</name>
<dbReference type="PANTHER" id="PTHR30629:SF2">
    <property type="entry name" value="PROPHAGE INTEGRASE INTS-RELATED"/>
    <property type="match status" value="1"/>
</dbReference>
<reference evidence="5" key="1">
    <citation type="submission" date="2016-09" db="EMBL/GenBank/DDBJ databases">
        <authorList>
            <person name="Varghese N."/>
            <person name="Submissions S."/>
        </authorList>
    </citation>
    <scope>NUCLEOTIDE SEQUENCE [LARGE SCALE GENOMIC DNA]</scope>
    <source>
        <strain evidence="5">ANC 4667</strain>
    </source>
</reference>
<dbReference type="InterPro" id="IPR050808">
    <property type="entry name" value="Phage_Integrase"/>
</dbReference>
<dbReference type="GO" id="GO:0015074">
    <property type="term" value="P:DNA integration"/>
    <property type="evidence" value="ECO:0007669"/>
    <property type="project" value="UniProtKB-KW"/>
</dbReference>
<comment type="similarity">
    <text evidence="1">Belongs to the 'phage' integrase family.</text>
</comment>
<accession>A0A1G6JTY0</accession>
<dbReference type="RefSeq" id="WP_228143268.1">
    <property type="nucleotide sequence ID" value="NZ_BAABKJ010000010.1"/>
</dbReference>
<dbReference type="AlphaFoldDB" id="A0A1G6JTY0"/>
<organism evidence="4 5">
    <name type="scientific">Acinetobacter kookii</name>
    <dbReference type="NCBI Taxonomy" id="1226327"/>
    <lineage>
        <taxon>Bacteria</taxon>
        <taxon>Pseudomonadati</taxon>
        <taxon>Pseudomonadota</taxon>
        <taxon>Gammaproteobacteria</taxon>
        <taxon>Moraxellales</taxon>
        <taxon>Moraxellaceae</taxon>
        <taxon>Acinetobacter</taxon>
    </lineage>
</organism>
<dbReference type="PANTHER" id="PTHR30629">
    <property type="entry name" value="PROPHAGE INTEGRASE"/>
    <property type="match status" value="1"/>
</dbReference>
<evidence type="ECO:0000256" key="2">
    <source>
        <dbReference type="ARBA" id="ARBA00022908"/>
    </source>
</evidence>
<evidence type="ECO:0000313" key="5">
    <source>
        <dbReference type="Proteomes" id="UP000243468"/>
    </source>
</evidence>
<dbReference type="Pfam" id="PF13356">
    <property type="entry name" value="Arm-DNA-bind_3"/>
    <property type="match status" value="1"/>
</dbReference>
<evidence type="ECO:0000313" key="4">
    <source>
        <dbReference type="EMBL" id="SDC21446.1"/>
    </source>
</evidence>
<dbReference type="InterPro" id="IPR038488">
    <property type="entry name" value="Integrase_DNA-bd_sf"/>
</dbReference>
<protein>
    <recommendedName>
        <fullName evidence="3">Integrase DNA-binding domain-containing protein</fullName>
    </recommendedName>
</protein>
<dbReference type="EMBL" id="FMYO01000004">
    <property type="protein sequence ID" value="SDC21446.1"/>
    <property type="molecule type" value="Genomic_DNA"/>
</dbReference>
<keyword evidence="5" id="KW-1185">Reference proteome</keyword>
<sequence length="86" mass="10120">MRLTEAKVKVRQSKPKEKVYFLADDDSLNLKVEPNGHKSWSYRYYSIEGRNKRPRVKLGEYLLMSLKEKQEQLGMNISLAIITMND</sequence>
<evidence type="ECO:0000256" key="1">
    <source>
        <dbReference type="ARBA" id="ARBA00008857"/>
    </source>
</evidence>
<dbReference type="Gene3D" id="3.30.160.390">
    <property type="entry name" value="Integrase, DNA-binding domain"/>
    <property type="match status" value="1"/>
</dbReference>
<feature type="domain" description="Integrase DNA-binding" evidence="3">
    <location>
        <begin position="3"/>
        <end position="68"/>
    </location>
</feature>
<evidence type="ECO:0000259" key="3">
    <source>
        <dbReference type="Pfam" id="PF13356"/>
    </source>
</evidence>
<dbReference type="InterPro" id="IPR025166">
    <property type="entry name" value="Integrase_DNA_bind_dom"/>
</dbReference>
<gene>
    <name evidence="4" type="ORF">SAMN05421732_10449</name>
</gene>
<proteinExistence type="inferred from homology"/>